<feature type="coiled-coil region" evidence="1">
    <location>
        <begin position="256"/>
        <end position="311"/>
    </location>
</feature>
<feature type="compositionally biased region" description="Basic residues" evidence="2">
    <location>
        <begin position="117"/>
        <end position="132"/>
    </location>
</feature>
<reference evidence="3" key="1">
    <citation type="journal article" date="2018" name="Data Brief">
        <title>Genome sequence data from 17 accessions of Ensete ventricosum, a staple food crop for millions in Ethiopia.</title>
        <authorList>
            <person name="Yemataw Z."/>
            <person name="Muzemil S."/>
            <person name="Ambachew D."/>
            <person name="Tripathi L."/>
            <person name="Tesfaye K."/>
            <person name="Chala A."/>
            <person name="Farbos A."/>
            <person name="O'Neill P."/>
            <person name="Moore K."/>
            <person name="Grant M."/>
            <person name="Studholme D.J."/>
        </authorList>
    </citation>
    <scope>NUCLEOTIDE SEQUENCE [LARGE SCALE GENOMIC DNA]</scope>
    <source>
        <tissue evidence="3">Leaf</tissue>
    </source>
</reference>
<accession>A0A445MB30</accession>
<proteinExistence type="predicted"/>
<organism evidence="3">
    <name type="scientific">Ensete ventricosum</name>
    <name type="common">Abyssinian banana</name>
    <name type="synonym">Musa ensete</name>
    <dbReference type="NCBI Taxonomy" id="4639"/>
    <lineage>
        <taxon>Eukaryota</taxon>
        <taxon>Viridiplantae</taxon>
        <taxon>Streptophyta</taxon>
        <taxon>Embryophyta</taxon>
        <taxon>Tracheophyta</taxon>
        <taxon>Spermatophyta</taxon>
        <taxon>Magnoliopsida</taxon>
        <taxon>Liliopsida</taxon>
        <taxon>Zingiberales</taxon>
        <taxon>Musaceae</taxon>
        <taxon>Ensete</taxon>
    </lineage>
</organism>
<evidence type="ECO:0000256" key="2">
    <source>
        <dbReference type="SAM" id="MobiDB-lite"/>
    </source>
</evidence>
<dbReference type="Proteomes" id="UP000290560">
    <property type="component" value="Unassembled WGS sequence"/>
</dbReference>
<feature type="compositionally biased region" description="Basic and acidic residues" evidence="2">
    <location>
        <begin position="133"/>
        <end position="146"/>
    </location>
</feature>
<evidence type="ECO:0000256" key="1">
    <source>
        <dbReference type="SAM" id="Coils"/>
    </source>
</evidence>
<dbReference type="AlphaFoldDB" id="A0A445MB30"/>
<name>A0A445MB30_ENSVE</name>
<protein>
    <submittedName>
        <fullName evidence="3">Uncharacterized protein</fullName>
    </submittedName>
</protein>
<gene>
    <name evidence="3" type="ORF">BHM03_00004893</name>
</gene>
<sequence>MKAGHALDMAVTEGSLAAIRKRYNIPVEYGLHVSQLEQRPYNSDVPGVDVFLTCGSGCRPDGSWRSSWNAEGVGGKTLAAHSAAPTQEVGEAPPIEAPRSSSKRPFDSSVPSDDPARRHKKVKILSRRHKSRHGEGGSRSHSKGKEPAVSVEEPEGQVKSPDEAGTSIFVRPKSIKDLCGTKVCKDDVGYYALYMSDLAQHDLDKEMRARWEKLRNSPKVWSDHAAAEEFERGLLHPQLARELYTLPSEVLLARAAKEMVLRVAELEKELERTQQERTEALQRLEVSDKDLNEVQGDLSKARKHLKEVRVRARKADDDLLKSMKDLEGAQVELPMQAINDYKGSAGFKEGLKRMG</sequence>
<evidence type="ECO:0000313" key="3">
    <source>
        <dbReference type="EMBL" id="RZR71388.1"/>
    </source>
</evidence>
<feature type="region of interest" description="Disordered" evidence="2">
    <location>
        <begin position="78"/>
        <end position="165"/>
    </location>
</feature>
<dbReference type="EMBL" id="KV875525">
    <property type="protein sequence ID" value="RZR71388.1"/>
    <property type="molecule type" value="Genomic_DNA"/>
</dbReference>
<keyword evidence="1" id="KW-0175">Coiled coil</keyword>